<feature type="region of interest" description="Disordered" evidence="15">
    <location>
        <begin position="739"/>
        <end position="807"/>
    </location>
</feature>
<dbReference type="InterPro" id="IPR056560">
    <property type="entry name" value="HTH_NDX"/>
</dbReference>
<dbReference type="InterPro" id="IPR056559">
    <property type="entry name" value="NDX_C"/>
</dbReference>
<evidence type="ECO:0000256" key="14">
    <source>
        <dbReference type="RuleBase" id="RU004273"/>
    </source>
</evidence>
<dbReference type="EMBL" id="LR999456">
    <property type="protein sequence ID" value="CAE6139083.1"/>
    <property type="molecule type" value="Genomic_DNA"/>
</dbReference>
<evidence type="ECO:0000313" key="18">
    <source>
        <dbReference type="Proteomes" id="UP000682877"/>
    </source>
</evidence>
<evidence type="ECO:0000256" key="3">
    <source>
        <dbReference type="ARBA" id="ARBA00005671"/>
    </source>
</evidence>
<evidence type="ECO:0000256" key="15">
    <source>
        <dbReference type="SAM" id="MobiDB-lite"/>
    </source>
</evidence>
<evidence type="ECO:0000256" key="2">
    <source>
        <dbReference type="ARBA" id="ARBA00004123"/>
    </source>
</evidence>
<dbReference type="PANTHER" id="PTHR46422">
    <property type="entry name" value="SERINE/THREONINE-PROTEIN PHOSPHATASE BSL3"/>
    <property type="match status" value="1"/>
</dbReference>
<evidence type="ECO:0000259" key="16">
    <source>
        <dbReference type="PROSITE" id="PS50071"/>
    </source>
</evidence>
<dbReference type="Pfam" id="PF24679">
    <property type="entry name" value="Nodulin_C"/>
    <property type="match status" value="1"/>
</dbReference>
<dbReference type="InterPro" id="IPR004843">
    <property type="entry name" value="Calcineurin-like_PHP"/>
</dbReference>
<keyword evidence="8" id="KW-0904">Protein phosphatase</keyword>
<organism evidence="17 18">
    <name type="scientific">Arabidopsis arenosa</name>
    <name type="common">Sand rock-cress</name>
    <name type="synonym">Cardaminopsis arenosa</name>
    <dbReference type="NCBI Taxonomy" id="38785"/>
    <lineage>
        <taxon>Eukaryota</taxon>
        <taxon>Viridiplantae</taxon>
        <taxon>Streptophyta</taxon>
        <taxon>Embryophyta</taxon>
        <taxon>Tracheophyta</taxon>
        <taxon>Spermatophyta</taxon>
        <taxon>Magnoliopsida</taxon>
        <taxon>eudicotyledons</taxon>
        <taxon>Gunneridae</taxon>
        <taxon>Pentapetalae</taxon>
        <taxon>rosids</taxon>
        <taxon>malvids</taxon>
        <taxon>Brassicales</taxon>
        <taxon>Brassicaceae</taxon>
        <taxon>Camelineae</taxon>
        <taxon>Arabidopsis</taxon>
    </lineage>
</organism>
<dbReference type="Pfam" id="PF24426">
    <property type="entry name" value="HTH_NDX"/>
    <property type="match status" value="1"/>
</dbReference>
<keyword evidence="18" id="KW-1185">Reference proteome</keyword>
<evidence type="ECO:0000256" key="10">
    <source>
        <dbReference type="ARBA" id="ARBA00023242"/>
    </source>
</evidence>
<dbReference type="GO" id="GO:0003677">
    <property type="term" value="F:DNA binding"/>
    <property type="evidence" value="ECO:0007669"/>
    <property type="project" value="UniProtKB-UniRule"/>
</dbReference>
<dbReference type="PANTHER" id="PTHR46422:SF6">
    <property type="entry name" value="SERINE_THREONINE-PROTEIN PHOSPHATASE BSL1"/>
    <property type="match status" value="1"/>
</dbReference>
<evidence type="ECO:0000256" key="1">
    <source>
        <dbReference type="ARBA" id="ARBA00001936"/>
    </source>
</evidence>
<comment type="catalytic activity">
    <reaction evidence="12 14">
        <text>O-phospho-L-threonyl-[protein] + H2O = L-threonyl-[protein] + phosphate</text>
        <dbReference type="Rhea" id="RHEA:47004"/>
        <dbReference type="Rhea" id="RHEA-COMP:11060"/>
        <dbReference type="Rhea" id="RHEA-COMP:11605"/>
        <dbReference type="ChEBI" id="CHEBI:15377"/>
        <dbReference type="ChEBI" id="CHEBI:30013"/>
        <dbReference type="ChEBI" id="CHEBI:43474"/>
        <dbReference type="ChEBI" id="CHEBI:61977"/>
        <dbReference type="EC" id="3.1.3.16"/>
    </reaction>
</comment>
<feature type="DNA-binding region" description="Homeobox" evidence="13">
    <location>
        <begin position="675"/>
        <end position="742"/>
    </location>
</feature>
<dbReference type="InterPro" id="IPR041758">
    <property type="entry name" value="MPP_BSL_C"/>
</dbReference>
<evidence type="ECO:0000256" key="7">
    <source>
        <dbReference type="ARBA" id="ARBA00022801"/>
    </source>
</evidence>
<feature type="domain" description="Homeobox" evidence="16">
    <location>
        <begin position="673"/>
        <end position="741"/>
    </location>
</feature>
<dbReference type="SUPFAM" id="SSF56300">
    <property type="entry name" value="Metallo-dependent phosphatases"/>
    <property type="match status" value="1"/>
</dbReference>
<feature type="region of interest" description="Disordered" evidence="15">
    <location>
        <begin position="1348"/>
        <end position="1379"/>
    </location>
</feature>
<keyword evidence="13" id="KW-0238">DNA-binding</keyword>
<dbReference type="CDD" id="cd07419">
    <property type="entry name" value="MPP_Bsu1_C"/>
    <property type="match status" value="1"/>
</dbReference>
<gene>
    <name evidence="17" type="ORF">AARE701A_LOCUS16978</name>
</gene>
<keyword evidence="7 14" id="KW-0378">Hydrolase</keyword>
<keyword evidence="6" id="KW-0677">Repeat</keyword>
<reference evidence="17" key="1">
    <citation type="submission" date="2021-01" db="EMBL/GenBank/DDBJ databases">
        <authorList>
            <person name="Bezrukov I."/>
        </authorList>
    </citation>
    <scope>NUCLEOTIDE SEQUENCE</scope>
</reference>
<evidence type="ECO:0000313" key="17">
    <source>
        <dbReference type="EMBL" id="CAE6139083.1"/>
    </source>
</evidence>
<sequence length="1794" mass="197825">MVRLLQPKHMVQAVNALHWRNSVEFHKLLKDNGDFSICFNSDQGLPQKISVEKMVKMLPRHLIAVVMTPNKDGKSRYILCGIRLLQTLCDLTPRNAKLEQVLLDDVKLSAQMIDLVIIVIIALGRNRKESCNSNKESLLEATLVASCLHLFHGFISPNSQDLVLVLLAHPRVDVFIDSAFGAVLNVVISLKAKLLYRQTDSPKRLGASSVEEVNFHCQQAEAALQFLHSLCQHKPFRERVAKNKELCGKGGVLRLAQSILSLAITPEFVGATITIASTSRMKAKVLSLLQHLFEAESVSFLDEVANAGNLQLAKTIASEVLKLLRLGLSKASMATASPDYPMGFVLLNAMRLADVLTDDSNFRSFFTEHFSMVLSAVFCLSHGDFLSMLCSSDLSSREDDANVDYDLFKSAGWVLSIFSSSGQSVTPQFKLSLQNNLTMSSYAHQRTSLFIKMIANLHCFVPNVCEEQDRNRFIQNVMSGLRKDPSSILIKMLPGSSYTPVAQRGTGVCRNLGSLLRHAESLIPSSLNEEDFLLLRVFCDQLQPLIHSEFEESQVQVKDIEGTGGNLSGKQQRKELLNLNNEEASENCDVRVEGMITKQGVNEEVDTVDRLKESDADASNLETSGSDTSSNRGKGLVEDGELVQNMSKRFKGSASGEVKEDEKSETFLVFEKQRTKRKRSIMNDDQTGMIEKALADEPDMQRNSASIQLWADKLSQKGSEVITSSQLKNWLNNRKAKLARANKQTGTVRDNNSSGELPESPGDENTWQQKPSTPFKDQTASKTPKTGENLLRSSSSSEEVIKQGQQVRLMDERGDEIGKGMVLRTDGEWYGLSLETRQICVVDVMELSESYDWSKKMIPYGSDDVGRTFTEANSRFGVMRVAWDVNKLQFRFLNSLVLFLAVAGSIYTRKVISMGSKPWLHPAPQYKTLETFWDDEDDAPGPRCAHTLTAVAATKTHGPRLILFGGATAIEGGSSSVPGIRLAGVTNSVHSYDVLTRKWTRLKPAGEPPSPRAAHAAAAVGTMVVFQGGIGPAGHSTDDLYVLDMTNDKFKWHRVVVQGDGPGPRYGHVMDLVSQRYLVTVTGNDGKRALSDAWALDTAQKPYVWQRLNPDGDRPSARMYASGSARSDGMFLLCGGRDTLGAPLGDAYGLLMHRNGQWEWTLAPGVAPSPRYQHAAVFVGARLHVSGGVLRGGRVIDAEASVAVLDTAAGVWLDRNGQVTSARGIKGQIDQDPSFELMRRCRHGAASVGIRIYVHGGLRGDVLLDDFLVAENSTFQSDISSPLLASDRTQQSSTPRFSYAARPPSGSEPTFAMSEGLSLDENSLEKLTEASAAEAEVASSVWRAAQLGSGSLDEEPSTSDASSPTVETTTDDTSNEGDVRLHPRAVVVAKETVGSLGGMVRQLSLDQFQNESRRMVPMNNSDVPQPTKKFTRQKSPQGLHKKVIAALLRPRNWKPPGNRKFFLDSYEVGELCYAAEQIFMHEQTVLQLKAPIKVFGDLHGQFGDLMRLFDEYGFPSTAGDITYIDYLFLGDYVDRGQHSLETITLLLALKIEYPENVHLIRGNHEAADINALFGFRLECIERMGENDGIWAWTRFNQLFNYLPLAALIENKIICMHGGIGRSISTVEQIEKIERPITMDAGSLVLMDLLWSDPTENDSIEGLRPNARGPGLVTFGPDRVTEFCKRNKLQLIIRAHECVMDGFERFAQGQLITLFSATNYCGTANNAGAILVVGRGLVIVPKLIHPLPPPILSPENSPEHSGDDAWMQELNIQRPPTPTRGRPQPDFDRSSLAYI</sequence>
<feature type="compositionally biased region" description="Polar residues" evidence="15">
    <location>
        <begin position="1287"/>
        <end position="1296"/>
    </location>
</feature>
<dbReference type="InterPro" id="IPR015915">
    <property type="entry name" value="Kelch-typ_b-propeller"/>
</dbReference>
<dbReference type="InterPro" id="IPR057287">
    <property type="entry name" value="Ndx_N"/>
</dbReference>
<feature type="region of interest" description="Disordered" evidence="15">
    <location>
        <begin position="1281"/>
        <end position="1312"/>
    </location>
</feature>
<evidence type="ECO:0000256" key="8">
    <source>
        <dbReference type="ARBA" id="ARBA00022912"/>
    </source>
</evidence>
<evidence type="ECO:0000256" key="5">
    <source>
        <dbReference type="ARBA" id="ARBA00022723"/>
    </source>
</evidence>
<evidence type="ECO:0000256" key="4">
    <source>
        <dbReference type="ARBA" id="ARBA00022441"/>
    </source>
</evidence>
<dbReference type="InterPro" id="IPR006186">
    <property type="entry name" value="Ser/Thr-sp_prot-phosphatase"/>
</dbReference>
<feature type="compositionally biased region" description="Polar residues" evidence="15">
    <location>
        <begin position="763"/>
        <end position="786"/>
    </location>
</feature>
<comment type="catalytic activity">
    <reaction evidence="11">
        <text>O-phospho-L-seryl-[protein] + H2O = L-seryl-[protein] + phosphate</text>
        <dbReference type="Rhea" id="RHEA:20629"/>
        <dbReference type="Rhea" id="RHEA-COMP:9863"/>
        <dbReference type="Rhea" id="RHEA-COMP:11604"/>
        <dbReference type="ChEBI" id="CHEBI:15377"/>
        <dbReference type="ChEBI" id="CHEBI:29999"/>
        <dbReference type="ChEBI" id="CHEBI:43474"/>
        <dbReference type="ChEBI" id="CHEBI:83421"/>
        <dbReference type="EC" id="3.1.3.16"/>
    </reaction>
</comment>
<dbReference type="InterPro" id="IPR029052">
    <property type="entry name" value="Metallo-depent_PP-like"/>
</dbReference>
<dbReference type="FunFam" id="3.60.21.10:FF:000008">
    <property type="entry name" value="Serine/threonine-protein phosphatase"/>
    <property type="match status" value="1"/>
</dbReference>
<keyword evidence="13" id="KW-0371">Homeobox</keyword>
<dbReference type="PROSITE" id="PS00125">
    <property type="entry name" value="SER_THR_PHOSPHATASE"/>
    <property type="match status" value="1"/>
</dbReference>
<dbReference type="Pfam" id="PF25246">
    <property type="entry name" value="Nodulin_N"/>
    <property type="match status" value="1"/>
</dbReference>
<evidence type="ECO:0000256" key="6">
    <source>
        <dbReference type="ARBA" id="ARBA00022737"/>
    </source>
</evidence>
<dbReference type="PRINTS" id="PR00114">
    <property type="entry name" value="STPHPHTASE"/>
</dbReference>
<dbReference type="Proteomes" id="UP000682877">
    <property type="component" value="Chromosome 6"/>
</dbReference>
<feature type="compositionally biased region" description="Polar residues" evidence="15">
    <location>
        <begin position="1358"/>
        <end position="1368"/>
    </location>
</feature>
<dbReference type="SUPFAM" id="SSF117281">
    <property type="entry name" value="Kelch motif"/>
    <property type="match status" value="1"/>
</dbReference>
<dbReference type="GO" id="GO:0046872">
    <property type="term" value="F:metal ion binding"/>
    <property type="evidence" value="ECO:0007669"/>
    <property type="project" value="UniProtKB-KW"/>
</dbReference>
<dbReference type="Pfam" id="PF24681">
    <property type="entry name" value="Kelch_KLHDC2_KLHL20_DRC7"/>
    <property type="match status" value="1"/>
</dbReference>
<comment type="cofactor">
    <cofactor evidence="1">
        <name>Mn(2+)</name>
        <dbReference type="ChEBI" id="CHEBI:29035"/>
    </cofactor>
</comment>
<dbReference type="Pfam" id="PF00149">
    <property type="entry name" value="Metallophos"/>
    <property type="match status" value="1"/>
</dbReference>
<dbReference type="EC" id="3.1.3.16" evidence="14"/>
<feature type="compositionally biased region" description="Polar residues" evidence="15">
    <location>
        <begin position="620"/>
        <end position="632"/>
    </location>
</feature>
<comment type="subcellular location">
    <subcellularLocation>
        <location evidence="2 13">Nucleus</location>
    </subcellularLocation>
</comment>
<evidence type="ECO:0000256" key="9">
    <source>
        <dbReference type="ARBA" id="ARBA00023211"/>
    </source>
</evidence>
<feature type="region of interest" description="Disordered" evidence="15">
    <location>
        <begin position="1416"/>
        <end position="1435"/>
    </location>
</feature>
<evidence type="ECO:0000256" key="12">
    <source>
        <dbReference type="ARBA" id="ARBA00048336"/>
    </source>
</evidence>
<dbReference type="InterPro" id="IPR001356">
    <property type="entry name" value="HD"/>
</dbReference>
<dbReference type="GO" id="GO:0004722">
    <property type="term" value="F:protein serine/threonine phosphatase activity"/>
    <property type="evidence" value="ECO:0007669"/>
    <property type="project" value="UniProtKB-EC"/>
</dbReference>
<evidence type="ECO:0000256" key="13">
    <source>
        <dbReference type="PROSITE-ProRule" id="PRU00108"/>
    </source>
</evidence>
<dbReference type="Gene3D" id="3.60.21.10">
    <property type="match status" value="1"/>
</dbReference>
<feature type="region of interest" description="Disordered" evidence="15">
    <location>
        <begin position="612"/>
        <end position="635"/>
    </location>
</feature>
<dbReference type="FunFam" id="2.120.10.80:FF:000232">
    <property type="entry name" value="Serine/threonine-protein phosphatase"/>
    <property type="match status" value="1"/>
</dbReference>
<feature type="region of interest" description="Disordered" evidence="15">
    <location>
        <begin position="1750"/>
        <end position="1794"/>
    </location>
</feature>
<dbReference type="SMART" id="SM00389">
    <property type="entry name" value="HOX"/>
    <property type="match status" value="1"/>
</dbReference>
<protein>
    <recommendedName>
        <fullName evidence="14">Serine/threonine-protein phosphatase</fullName>
        <ecNumber evidence="14">3.1.3.16</ecNumber>
    </recommendedName>
</protein>
<proteinExistence type="inferred from homology"/>
<dbReference type="PROSITE" id="PS50071">
    <property type="entry name" value="HOMEOBOX_2"/>
    <property type="match status" value="1"/>
</dbReference>
<dbReference type="GO" id="GO:0005634">
    <property type="term" value="C:nucleus"/>
    <property type="evidence" value="ECO:0007669"/>
    <property type="project" value="UniProtKB-SubCell"/>
</dbReference>
<keyword evidence="4" id="KW-0880">Kelch repeat</keyword>
<keyword evidence="5" id="KW-0479">Metal-binding</keyword>
<comment type="similarity">
    <text evidence="3">Belongs to the PPP phosphatase family. BSU subfamily.</text>
</comment>
<keyword evidence="9" id="KW-0464">Manganese</keyword>
<keyword evidence="10 13" id="KW-0539">Nucleus</keyword>
<feature type="compositionally biased region" description="Polar residues" evidence="15">
    <location>
        <begin position="742"/>
        <end position="755"/>
    </location>
</feature>
<name>A0A8S2AML5_ARAAE</name>
<dbReference type="SMART" id="SM00156">
    <property type="entry name" value="PP2Ac"/>
    <property type="match status" value="1"/>
</dbReference>
<accession>A0A8S2AML5</accession>
<dbReference type="GO" id="GO:0005886">
    <property type="term" value="C:plasma membrane"/>
    <property type="evidence" value="ECO:0007669"/>
    <property type="project" value="UniProtKB-ARBA"/>
</dbReference>
<evidence type="ECO:0000256" key="11">
    <source>
        <dbReference type="ARBA" id="ARBA00047761"/>
    </source>
</evidence>
<dbReference type="Gene3D" id="2.120.10.80">
    <property type="entry name" value="Kelch-type beta propeller"/>
    <property type="match status" value="2"/>
</dbReference>